<feature type="domain" description="HNH endonuclease 5" evidence="1">
    <location>
        <begin position="39"/>
        <end position="78"/>
    </location>
</feature>
<dbReference type="InterPro" id="IPR029471">
    <property type="entry name" value="HNH_5"/>
</dbReference>
<dbReference type="EMBL" id="CP065997">
    <property type="protein sequence ID" value="QQB33147.1"/>
    <property type="molecule type" value="Genomic_DNA"/>
</dbReference>
<protein>
    <recommendedName>
        <fullName evidence="1">HNH endonuclease 5 domain-containing protein</fullName>
    </recommendedName>
</protein>
<dbReference type="RefSeq" id="WP_198483585.1">
    <property type="nucleotide sequence ID" value="NZ_CP065997.1"/>
</dbReference>
<evidence type="ECO:0000313" key="3">
    <source>
        <dbReference type="Proteomes" id="UP000595231"/>
    </source>
</evidence>
<name>A0A7T4AZX7_9BURK</name>
<evidence type="ECO:0000313" key="2">
    <source>
        <dbReference type="EMBL" id="QQB33147.1"/>
    </source>
</evidence>
<gene>
    <name evidence="2" type="ORF">I6I07_21175</name>
</gene>
<dbReference type="Proteomes" id="UP000595231">
    <property type="component" value="Chromosome"/>
</dbReference>
<sequence>MIVFSLIFPKSLISIIKAACTSLRKWRKPRHNGAAMEKCLFCDTELAPGSEEHVFLSALGGRISTYRATCQACNNAFASDETGKIDDALAESFKEIRNGLKIWSGRKAPPPTLLKAGTMQNGAEFDLAPGFVPIMRPGRIPGQITLNSEHQLSARDEADAKRMLDILSKRGLSAKVGAATRVQQKVPQVHFRPSFDGPKVWRCVAKTAVVGFVVLYGNEQARAFISSDLRSAIRTGTPPINNFAGWDFTNEWPSILKLEPHLKTPDAQPSGFEHSLSVADVGDVSVAYVTIFGYWKFSVVLGSRTGLPARGLAVNPRSTTLSRFIVNFSAPQTYNAKSPSSFSSEHTKITQSVSQAFNSALSQWSTEAHDTRVQQIVEEMETELLAAGEDESRRATVIGTFARKLAVVEHGGAWESELNLSFNEDKGTPETTD</sequence>
<evidence type="ECO:0000259" key="1">
    <source>
        <dbReference type="Pfam" id="PF14279"/>
    </source>
</evidence>
<accession>A0A7T4AZX7</accession>
<dbReference type="Pfam" id="PF14279">
    <property type="entry name" value="HNH_5"/>
    <property type="match status" value="1"/>
</dbReference>
<reference evidence="2 3" key="1">
    <citation type="submission" date="2020-12" db="EMBL/GenBank/DDBJ databases">
        <title>FDA dAtabase for Regulatory Grade micrObial Sequences (FDA-ARGOS): Supporting development and validation of Infectious Disease Dx tests.</title>
        <authorList>
            <person name="Sproer C."/>
            <person name="Gronow S."/>
            <person name="Severitt S."/>
            <person name="Schroder I."/>
            <person name="Tallon L."/>
            <person name="Sadzewicz L."/>
            <person name="Zhao X."/>
            <person name="Boylan J."/>
            <person name="Ott S."/>
            <person name="Bowen H."/>
            <person name="Vavikolanu K."/>
            <person name="Mehta A."/>
            <person name="Aluvathingal J."/>
            <person name="Nadendla S."/>
            <person name="Lowell S."/>
            <person name="Myers T."/>
            <person name="Yan Y."/>
            <person name="Sichtig H."/>
        </authorList>
    </citation>
    <scope>NUCLEOTIDE SEQUENCE [LARGE SCALE GENOMIC DNA]</scope>
    <source>
        <strain evidence="2 3">FDAARGOS_1050</strain>
    </source>
</reference>
<dbReference type="AlphaFoldDB" id="A0A7T4AZX7"/>
<organism evidence="2 3">
    <name type="scientific">Achromobacter deleyi</name>
    <dbReference type="NCBI Taxonomy" id="1353891"/>
    <lineage>
        <taxon>Bacteria</taxon>
        <taxon>Pseudomonadati</taxon>
        <taxon>Pseudomonadota</taxon>
        <taxon>Betaproteobacteria</taxon>
        <taxon>Burkholderiales</taxon>
        <taxon>Alcaligenaceae</taxon>
        <taxon>Achromobacter</taxon>
    </lineage>
</organism>
<proteinExistence type="predicted"/>